<dbReference type="CDD" id="cd06270">
    <property type="entry name" value="PBP1_GalS-like"/>
    <property type="match status" value="1"/>
</dbReference>
<dbReference type="InterPro" id="IPR010982">
    <property type="entry name" value="Lambda_DNA-bd_dom_sf"/>
</dbReference>
<keyword evidence="3" id="KW-0804">Transcription</keyword>
<reference evidence="5" key="1">
    <citation type="submission" date="2022-07" db="EMBL/GenBank/DDBJ databases">
        <title>Characterization of the Novel Bacterium Alteromonas immobilis LMIT006 and Alteromonas gregis LMIT007.</title>
        <authorList>
            <person name="Lin X."/>
        </authorList>
    </citation>
    <scope>NUCLEOTIDE SEQUENCE</scope>
    <source>
        <strain evidence="5">LMIT007</strain>
    </source>
</reference>
<dbReference type="PROSITE" id="PS00356">
    <property type="entry name" value="HTH_LACI_1"/>
    <property type="match status" value="1"/>
</dbReference>
<protein>
    <submittedName>
        <fullName evidence="5">Substrate-binding domain-containing protein</fullName>
    </submittedName>
</protein>
<dbReference type="SUPFAM" id="SSF53822">
    <property type="entry name" value="Periplasmic binding protein-like I"/>
    <property type="match status" value="1"/>
</dbReference>
<sequence length="330" mass="35629">MVTIRDVAKVAGVSTATVSRVVNGQGKVGEQCRARVTKVIKELGYEGGSKKSNTPVNNAPIIGLVTPKISMTFFGLLAAGAEEAARELGCNLMICNSLYEKESELQSINSLLEQGCQSIILHSEYTEEKELESLANKIPGLVLINRFVPSISERCVWFDNISSAQKGANFLIESGHKKIAVISSIYQNGDPNARLMGTKQAMLLNGLNLEKDMIFEAAANIEGGIEATLELINSGNSFTAIIAYNDLMGIGAIHALNEAGIRVPEEVAVLGFDDLPIAKACLPKLSTMAYPIEEMAKYAVNLSKTLLDDSPKHSKQTHLFVSELVKRQST</sequence>
<evidence type="ECO:0000313" key="5">
    <source>
        <dbReference type="EMBL" id="MCP3427568.1"/>
    </source>
</evidence>
<dbReference type="EMBL" id="JANATA010000001">
    <property type="protein sequence ID" value="MCP3427568.1"/>
    <property type="molecule type" value="Genomic_DNA"/>
</dbReference>
<evidence type="ECO:0000313" key="6">
    <source>
        <dbReference type="Proteomes" id="UP001165413"/>
    </source>
</evidence>
<dbReference type="RefSeq" id="WP_254098031.1">
    <property type="nucleotide sequence ID" value="NZ_JANATA010000001.1"/>
</dbReference>
<dbReference type="CDD" id="cd01392">
    <property type="entry name" value="HTH_LacI"/>
    <property type="match status" value="1"/>
</dbReference>
<dbReference type="InterPro" id="IPR046335">
    <property type="entry name" value="LacI/GalR-like_sensor"/>
</dbReference>
<keyword evidence="6" id="KW-1185">Reference proteome</keyword>
<accession>A0AA42BKB2</accession>
<feature type="domain" description="HTH lacI-type" evidence="4">
    <location>
        <begin position="2"/>
        <end position="45"/>
    </location>
</feature>
<proteinExistence type="predicted"/>
<dbReference type="PRINTS" id="PR00036">
    <property type="entry name" value="HTHLACI"/>
</dbReference>
<dbReference type="GO" id="GO:0000976">
    <property type="term" value="F:transcription cis-regulatory region binding"/>
    <property type="evidence" value="ECO:0007669"/>
    <property type="project" value="TreeGrafter"/>
</dbReference>
<dbReference type="SUPFAM" id="SSF47413">
    <property type="entry name" value="lambda repressor-like DNA-binding domains"/>
    <property type="match status" value="1"/>
</dbReference>
<gene>
    <name evidence="5" type="ORF">NLF92_01240</name>
</gene>
<dbReference type="Proteomes" id="UP001165413">
    <property type="component" value="Unassembled WGS sequence"/>
</dbReference>
<dbReference type="AlphaFoldDB" id="A0AA42BKB2"/>
<evidence type="ECO:0000256" key="1">
    <source>
        <dbReference type="ARBA" id="ARBA00023015"/>
    </source>
</evidence>
<comment type="caution">
    <text evidence="5">The sequence shown here is derived from an EMBL/GenBank/DDBJ whole genome shotgun (WGS) entry which is preliminary data.</text>
</comment>
<dbReference type="PROSITE" id="PS50932">
    <property type="entry name" value="HTH_LACI_2"/>
    <property type="match status" value="1"/>
</dbReference>
<evidence type="ECO:0000256" key="2">
    <source>
        <dbReference type="ARBA" id="ARBA00023125"/>
    </source>
</evidence>
<evidence type="ECO:0000256" key="3">
    <source>
        <dbReference type="ARBA" id="ARBA00023163"/>
    </source>
</evidence>
<dbReference type="PANTHER" id="PTHR30146:SF109">
    <property type="entry name" value="HTH-TYPE TRANSCRIPTIONAL REGULATOR GALS"/>
    <property type="match status" value="1"/>
</dbReference>
<dbReference type="PANTHER" id="PTHR30146">
    <property type="entry name" value="LACI-RELATED TRANSCRIPTIONAL REPRESSOR"/>
    <property type="match status" value="1"/>
</dbReference>
<dbReference type="Pfam" id="PF00356">
    <property type="entry name" value="LacI"/>
    <property type="match status" value="1"/>
</dbReference>
<dbReference type="InterPro" id="IPR000843">
    <property type="entry name" value="HTH_LacI"/>
</dbReference>
<dbReference type="GO" id="GO:0003700">
    <property type="term" value="F:DNA-binding transcription factor activity"/>
    <property type="evidence" value="ECO:0007669"/>
    <property type="project" value="TreeGrafter"/>
</dbReference>
<dbReference type="SMART" id="SM00354">
    <property type="entry name" value="HTH_LACI"/>
    <property type="match status" value="1"/>
</dbReference>
<dbReference type="Gene3D" id="1.10.260.40">
    <property type="entry name" value="lambda repressor-like DNA-binding domains"/>
    <property type="match status" value="1"/>
</dbReference>
<dbReference type="Pfam" id="PF13377">
    <property type="entry name" value="Peripla_BP_3"/>
    <property type="match status" value="1"/>
</dbReference>
<keyword evidence="2" id="KW-0238">DNA-binding</keyword>
<dbReference type="Gene3D" id="3.40.50.2300">
    <property type="match status" value="2"/>
</dbReference>
<dbReference type="InterPro" id="IPR028082">
    <property type="entry name" value="Peripla_BP_I"/>
</dbReference>
<name>A0AA42BKB2_9ALTE</name>
<keyword evidence="1" id="KW-0805">Transcription regulation</keyword>
<organism evidence="5 6">
    <name type="scientific">Opacimonas viscosa</name>
    <dbReference type="NCBI Taxonomy" id="2961944"/>
    <lineage>
        <taxon>Bacteria</taxon>
        <taxon>Pseudomonadati</taxon>
        <taxon>Pseudomonadota</taxon>
        <taxon>Gammaproteobacteria</taxon>
        <taxon>Alteromonadales</taxon>
        <taxon>Alteromonadaceae</taxon>
        <taxon>Opacimonas</taxon>
    </lineage>
</organism>
<evidence type="ECO:0000259" key="4">
    <source>
        <dbReference type="PROSITE" id="PS50932"/>
    </source>
</evidence>